<evidence type="ECO:0000256" key="2">
    <source>
        <dbReference type="ARBA" id="ARBA00023002"/>
    </source>
</evidence>
<dbReference type="PANTHER" id="PTHR43115">
    <property type="entry name" value="DEHYDROGENASE/REDUCTASE SDR FAMILY MEMBER 11"/>
    <property type="match status" value="1"/>
</dbReference>
<reference evidence="5" key="1">
    <citation type="submission" date="2025-08" db="UniProtKB">
        <authorList>
            <consortium name="RefSeq"/>
        </authorList>
    </citation>
    <scope>IDENTIFICATION</scope>
    <source>
        <tissue evidence="5">Thorax and Abdomen</tissue>
    </source>
</reference>
<dbReference type="InterPro" id="IPR002347">
    <property type="entry name" value="SDR_fam"/>
</dbReference>
<protein>
    <submittedName>
        <fullName evidence="5">Farnesol dehydrogenase isoform X2</fullName>
    </submittedName>
</protein>
<dbReference type="GeneID" id="107223159"/>
<keyword evidence="2" id="KW-0560">Oxidoreductase</keyword>
<evidence type="ECO:0000256" key="3">
    <source>
        <dbReference type="RuleBase" id="RU000363"/>
    </source>
</evidence>
<dbReference type="PRINTS" id="PR00081">
    <property type="entry name" value="GDHRDH"/>
</dbReference>
<dbReference type="OrthoDB" id="1933717at2759"/>
<sequence>MERWADKVAVVTGASAGIGAEVVKALVKKGFTVVGLARRKNRVQELATELKEEPGKLHACECDLTKEEDILAAFRWIKAQWGGVDVLVNNAGVFKLSTLTNGHTEDWKHILDINVLAVCICTRESMQLMEDREHCHVINICSVAGHRIPNLVPSFLHVYPASKHALRAISDSLRAECARNKRRIKVTNLSPGTVQTEMAAGLGNLSEKLTEEDMAELSQHKVTLQSKDIADAVLYVLETPPHVEIRELIIEPLGAVL</sequence>
<comment type="similarity">
    <text evidence="1 3">Belongs to the short-chain dehydrogenases/reductases (SDR) family.</text>
</comment>
<dbReference type="GO" id="GO:0016616">
    <property type="term" value="F:oxidoreductase activity, acting on the CH-OH group of donors, NAD or NADP as acceptor"/>
    <property type="evidence" value="ECO:0007669"/>
    <property type="project" value="UniProtKB-ARBA"/>
</dbReference>
<dbReference type="SUPFAM" id="SSF51735">
    <property type="entry name" value="NAD(P)-binding Rossmann-fold domains"/>
    <property type="match status" value="1"/>
</dbReference>
<dbReference type="InterPro" id="IPR036291">
    <property type="entry name" value="NAD(P)-bd_dom_sf"/>
</dbReference>
<accession>A0A6J0BUX4</accession>
<organism evidence="5">
    <name type="scientific">Neodiprion lecontei</name>
    <name type="common">Redheaded pine sawfly</name>
    <dbReference type="NCBI Taxonomy" id="441921"/>
    <lineage>
        <taxon>Eukaryota</taxon>
        <taxon>Metazoa</taxon>
        <taxon>Ecdysozoa</taxon>
        <taxon>Arthropoda</taxon>
        <taxon>Hexapoda</taxon>
        <taxon>Insecta</taxon>
        <taxon>Pterygota</taxon>
        <taxon>Neoptera</taxon>
        <taxon>Endopterygota</taxon>
        <taxon>Hymenoptera</taxon>
        <taxon>Tenthredinoidea</taxon>
        <taxon>Diprionidae</taxon>
        <taxon>Diprioninae</taxon>
        <taxon>Neodiprion</taxon>
    </lineage>
</organism>
<evidence type="ECO:0000313" key="5">
    <source>
        <dbReference type="RefSeq" id="XP_015518245.1"/>
    </source>
</evidence>
<name>A0A6J0BUX4_NEOLC</name>
<dbReference type="Gene3D" id="3.40.50.720">
    <property type="entry name" value="NAD(P)-binding Rossmann-like Domain"/>
    <property type="match status" value="1"/>
</dbReference>
<keyword evidence="4" id="KW-1185">Reference proteome</keyword>
<dbReference type="Pfam" id="PF00106">
    <property type="entry name" value="adh_short"/>
    <property type="match status" value="1"/>
</dbReference>
<evidence type="ECO:0000256" key="1">
    <source>
        <dbReference type="ARBA" id="ARBA00006484"/>
    </source>
</evidence>
<dbReference type="Proteomes" id="UP000829291">
    <property type="component" value="Chromosome 3"/>
</dbReference>
<dbReference type="PANTHER" id="PTHR43115:SF4">
    <property type="entry name" value="DEHYDROGENASE_REDUCTASE SDR FAMILY MEMBER 11"/>
    <property type="match status" value="1"/>
</dbReference>
<proteinExistence type="inferred from homology"/>
<dbReference type="AlphaFoldDB" id="A0A6J0BUX4"/>
<dbReference type="RefSeq" id="XP_015518245.1">
    <property type="nucleotide sequence ID" value="XM_015662759.2"/>
</dbReference>
<evidence type="ECO:0000313" key="4">
    <source>
        <dbReference type="Proteomes" id="UP000829291"/>
    </source>
</evidence>
<gene>
    <name evidence="5" type="primary">LOC107223159</name>
</gene>
<dbReference type="PRINTS" id="PR00080">
    <property type="entry name" value="SDRFAMILY"/>
</dbReference>
<dbReference type="FunFam" id="3.40.50.720:FF:000047">
    <property type="entry name" value="NADP-dependent L-serine/L-allo-threonine dehydrogenase"/>
    <property type="match status" value="1"/>
</dbReference>